<dbReference type="EMBL" id="LRPY01000006">
    <property type="protein sequence ID" value="KXA26869.1"/>
    <property type="molecule type" value="Genomic_DNA"/>
</dbReference>
<dbReference type="AlphaFoldDB" id="A0A133PE92"/>
<organism evidence="1 2">
    <name type="scientific">Fusobacterium nucleatum</name>
    <dbReference type="NCBI Taxonomy" id="851"/>
    <lineage>
        <taxon>Bacteria</taxon>
        <taxon>Fusobacteriati</taxon>
        <taxon>Fusobacteriota</taxon>
        <taxon>Fusobacteriia</taxon>
        <taxon>Fusobacteriales</taxon>
        <taxon>Fusobacteriaceae</taxon>
        <taxon>Fusobacterium</taxon>
    </lineage>
</organism>
<accession>A0A133PE92</accession>
<proteinExistence type="predicted"/>
<reference evidence="2" key="1">
    <citation type="submission" date="2016-01" db="EMBL/GenBank/DDBJ databases">
        <authorList>
            <person name="Mitreva M."/>
            <person name="Pepin K.H."/>
            <person name="Mihindukulasuriya K.A."/>
            <person name="Fulton R."/>
            <person name="Fronick C."/>
            <person name="O'Laughlin M."/>
            <person name="Miner T."/>
            <person name="Herter B."/>
            <person name="Rosa B.A."/>
            <person name="Cordes M."/>
            <person name="Tomlinson C."/>
            <person name="Wollam A."/>
            <person name="Palsikar V.B."/>
            <person name="Mardis E.R."/>
            <person name="Wilson R.K."/>
        </authorList>
    </citation>
    <scope>NUCLEOTIDE SEQUENCE [LARGE SCALE GENOMIC DNA]</scope>
    <source>
        <strain evidence="2">MJR7757B</strain>
    </source>
</reference>
<dbReference type="PATRIC" id="fig|851.8.peg.90"/>
<keyword evidence="2" id="KW-1185">Reference proteome</keyword>
<protein>
    <submittedName>
        <fullName evidence="1">Uncharacterized protein</fullName>
    </submittedName>
</protein>
<evidence type="ECO:0000313" key="1">
    <source>
        <dbReference type="EMBL" id="KXA26869.1"/>
    </source>
</evidence>
<dbReference type="Proteomes" id="UP000070401">
    <property type="component" value="Unassembled WGS sequence"/>
</dbReference>
<name>A0A133PE92_FUSNU</name>
<comment type="caution">
    <text evidence="1">The sequence shown here is derived from an EMBL/GenBank/DDBJ whole genome shotgun (WGS) entry which is preliminary data.</text>
</comment>
<sequence>MSKTLIDINKIYCTKLEKYTKKYKKSLKLVKKYVKFILTKNYVNFLFLI</sequence>
<gene>
    <name evidence="1" type="ORF">HMPREF3221_00089</name>
</gene>
<evidence type="ECO:0000313" key="2">
    <source>
        <dbReference type="Proteomes" id="UP000070401"/>
    </source>
</evidence>